<organism evidence="2 3">
    <name type="scientific">Vibrio mangrovi</name>
    <dbReference type="NCBI Taxonomy" id="474394"/>
    <lineage>
        <taxon>Bacteria</taxon>
        <taxon>Pseudomonadati</taxon>
        <taxon>Pseudomonadota</taxon>
        <taxon>Gammaproteobacteria</taxon>
        <taxon>Vibrionales</taxon>
        <taxon>Vibrionaceae</taxon>
        <taxon>Vibrio</taxon>
    </lineage>
</organism>
<dbReference type="OrthoDB" id="5875797at2"/>
<gene>
    <name evidence="1" type="ORF">SBX37_04570</name>
    <name evidence="2" type="ORF">VIM7927_02785</name>
</gene>
<evidence type="ECO:0000313" key="2">
    <source>
        <dbReference type="EMBL" id="SMS01489.1"/>
    </source>
</evidence>
<dbReference type="EMBL" id="JAWRCO010000001">
    <property type="protein sequence ID" value="MDW6002144.1"/>
    <property type="molecule type" value="Genomic_DNA"/>
</dbReference>
<evidence type="ECO:0000313" key="4">
    <source>
        <dbReference type="Proteomes" id="UP001283366"/>
    </source>
</evidence>
<reference evidence="2 3" key="1">
    <citation type="submission" date="2017-05" db="EMBL/GenBank/DDBJ databases">
        <authorList>
            <person name="Song R."/>
            <person name="Chenine A.L."/>
            <person name="Ruprecht R.M."/>
        </authorList>
    </citation>
    <scope>NUCLEOTIDE SEQUENCE [LARGE SCALE GENOMIC DNA]</scope>
    <source>
        <strain evidence="2 3">CECT 7927</strain>
    </source>
</reference>
<dbReference type="RefSeq" id="WP_087481524.1">
    <property type="nucleotide sequence ID" value="NZ_AP024883.1"/>
</dbReference>
<dbReference type="AlphaFoldDB" id="A0A1Y6IUY8"/>
<dbReference type="Proteomes" id="UP001283366">
    <property type="component" value="Unassembled WGS sequence"/>
</dbReference>
<keyword evidence="4" id="KW-1185">Reference proteome</keyword>
<dbReference type="EMBL" id="FXXI01000005">
    <property type="protein sequence ID" value="SMS01489.1"/>
    <property type="molecule type" value="Genomic_DNA"/>
</dbReference>
<accession>A0A1Y6IUY8</accession>
<protein>
    <submittedName>
        <fullName evidence="2">Uncharacterized protein</fullName>
    </submittedName>
</protein>
<reference evidence="1 4" key="2">
    <citation type="submission" date="2023-11" db="EMBL/GenBank/DDBJ databases">
        <title>Plant-associative lifestyle of Vibrio porteresiae and its evolutionary dynamics.</title>
        <authorList>
            <person name="Rameshkumar N."/>
            <person name="Kirti K."/>
        </authorList>
    </citation>
    <scope>NUCLEOTIDE SEQUENCE [LARGE SCALE GENOMIC DNA]</scope>
    <source>
        <strain evidence="1 4">MSSRF38</strain>
    </source>
</reference>
<evidence type="ECO:0000313" key="3">
    <source>
        <dbReference type="Proteomes" id="UP000196125"/>
    </source>
</evidence>
<dbReference type="Proteomes" id="UP000196125">
    <property type="component" value="Unassembled WGS sequence"/>
</dbReference>
<sequence>MFENSYMALANRVLLKRFSMNGNGGVSEEKSANFIICHSFFVIMMLNRGQDGVDNKMLYEFQQTLDRKIDRNSSYQFISGEFARISKSGRLGRFYSCLRNYRLKKRVSGHIDVIKEFGPKDIVMKNITMRIDEKIELKLKLSNAVVTGFVFGVNGDFSYFASYCELKLLNTQ</sequence>
<evidence type="ECO:0000313" key="1">
    <source>
        <dbReference type="EMBL" id="MDW6002144.1"/>
    </source>
</evidence>
<name>A0A1Y6IUY8_9VIBR</name>
<proteinExistence type="predicted"/>